<dbReference type="InterPro" id="IPR001962">
    <property type="entry name" value="Asn_synthase"/>
</dbReference>
<dbReference type="PIRSF" id="PIRSF001589">
    <property type="entry name" value="Asn_synthetase_glu-h"/>
    <property type="match status" value="1"/>
</dbReference>
<evidence type="ECO:0000259" key="11">
    <source>
        <dbReference type="PROSITE" id="PS51278"/>
    </source>
</evidence>
<dbReference type="SUPFAM" id="SSF56235">
    <property type="entry name" value="N-terminal nucleophile aminohydrolases (Ntn hydrolases)"/>
    <property type="match status" value="1"/>
</dbReference>
<protein>
    <recommendedName>
        <fullName evidence="3">asparagine synthase (glutamine-hydrolyzing)</fullName>
        <ecNumber evidence="3">6.3.5.4</ecNumber>
    </recommendedName>
</protein>
<dbReference type="EMBL" id="CP036425">
    <property type="protein sequence ID" value="QDU35081.1"/>
    <property type="molecule type" value="Genomic_DNA"/>
</dbReference>
<comment type="similarity">
    <text evidence="2">Belongs to the asparagine synthetase family.</text>
</comment>
<dbReference type="EC" id="6.3.5.4" evidence="3"/>
<evidence type="ECO:0000256" key="1">
    <source>
        <dbReference type="ARBA" id="ARBA00005187"/>
    </source>
</evidence>
<keyword evidence="6 8" id="KW-0315">Glutamine amidotransferase</keyword>
<dbReference type="PANTHER" id="PTHR43284">
    <property type="entry name" value="ASPARAGINE SYNTHETASE (GLUTAMINE-HYDROLYZING)"/>
    <property type="match status" value="1"/>
</dbReference>
<dbReference type="Pfam" id="PF13522">
    <property type="entry name" value="GATase_6"/>
    <property type="match status" value="1"/>
</dbReference>
<comment type="pathway">
    <text evidence="1">Amino-acid biosynthesis; L-asparagine biosynthesis; L-asparagine from L-aspartate (L-Gln route): step 1/1.</text>
</comment>
<feature type="binding site" evidence="9">
    <location>
        <position position="96"/>
    </location>
    <ligand>
        <name>L-glutamine</name>
        <dbReference type="ChEBI" id="CHEBI:58359"/>
    </ligand>
</feature>
<evidence type="ECO:0000256" key="4">
    <source>
        <dbReference type="ARBA" id="ARBA00022741"/>
    </source>
</evidence>
<dbReference type="GO" id="GO:0004066">
    <property type="term" value="F:asparagine synthase (glutamine-hydrolyzing) activity"/>
    <property type="evidence" value="ECO:0007669"/>
    <property type="project" value="UniProtKB-EC"/>
</dbReference>
<dbReference type="OrthoDB" id="9763290at2"/>
<dbReference type="InterPro" id="IPR017932">
    <property type="entry name" value="GATase_2_dom"/>
</dbReference>
<evidence type="ECO:0000256" key="10">
    <source>
        <dbReference type="PIRSR" id="PIRSR001589-3"/>
    </source>
</evidence>
<dbReference type="Proteomes" id="UP000317369">
    <property type="component" value="Chromosome"/>
</dbReference>
<dbReference type="InterPro" id="IPR014729">
    <property type="entry name" value="Rossmann-like_a/b/a_fold"/>
</dbReference>
<organism evidence="12 13">
    <name type="scientific">Poriferisphaera corsica</name>
    <dbReference type="NCBI Taxonomy" id="2528020"/>
    <lineage>
        <taxon>Bacteria</taxon>
        <taxon>Pseudomonadati</taxon>
        <taxon>Planctomycetota</taxon>
        <taxon>Phycisphaerae</taxon>
        <taxon>Phycisphaerales</taxon>
        <taxon>Phycisphaeraceae</taxon>
        <taxon>Poriferisphaera</taxon>
    </lineage>
</organism>
<keyword evidence="13" id="KW-1185">Reference proteome</keyword>
<evidence type="ECO:0000256" key="2">
    <source>
        <dbReference type="ARBA" id="ARBA00005752"/>
    </source>
</evidence>
<accession>A0A517YXY7</accession>
<dbReference type="InterPro" id="IPR006426">
    <property type="entry name" value="Asn_synth_AEB"/>
</dbReference>
<proteinExistence type="inferred from homology"/>
<dbReference type="PROSITE" id="PS51278">
    <property type="entry name" value="GATASE_TYPE_2"/>
    <property type="match status" value="1"/>
</dbReference>
<sequence length="624" mass="71409">MCGFLTVIGDVEKENFDLALDTIETRGPDDRGVVQYKDLTFGHRRLAVIDIEGGHQPMQSPDGRFVLVYNGEIYNFQQLREELASQGVVFETDHSDTEVLLLGLQHWGPDTLLPKLDGMFAFSVYDKQGRVLHAARDRFGIKPFYYSTHNGFISASTLAPFWKLPDFPRNINYHALREYLAVHFIPAPLTILRDVHALMPGHHLKWHHDSNELTIKPFWSIPHADPAQDLTLDELVEITDHALYESVKRQLVADVPVGVFLSGGIDSSLMVHYMTRAYKESKRTEKVKTFTMTFPFARKGYDEAKYAKQVADLLQTEHTEINAKDMTQDFFVESIQNLDQPFADSAYLPLRKLCSHMQQYVTVAIAGDGGDEIFCGYPRYLETEDMFPPTAANKLIKSLADLNLVPGSLRRRALFGKDRLIWNHTKLGPFKGTRKDMYQFLTNDSIRHADLKDTMKHWVDLAASFADPIDTDALMRADLHKYLSDDYLTKTDRASMDFSLEVRVPMLGNPVTDEVLMHRVAASGLSEDNLKPVLKKLADKYLPREVWDRPKHGFSVPIYDFMTTEWKEVTADWVDRCEQIAPFLNSKEIKRRYAKLQSGRKDSRSMIYAVITLLGWLDKHPVDA</sequence>
<evidence type="ECO:0000256" key="6">
    <source>
        <dbReference type="ARBA" id="ARBA00022962"/>
    </source>
</evidence>
<feature type="site" description="Important for beta-aspartyl-AMP intermediate formation" evidence="10">
    <location>
        <position position="368"/>
    </location>
</feature>
<dbReference type="InterPro" id="IPR033738">
    <property type="entry name" value="AsnB_N"/>
</dbReference>
<keyword evidence="8" id="KW-0061">Asparagine biosynthesis</keyword>
<dbReference type="PANTHER" id="PTHR43284:SF1">
    <property type="entry name" value="ASPARAGINE SYNTHETASE"/>
    <property type="match status" value="1"/>
</dbReference>
<dbReference type="CDD" id="cd01991">
    <property type="entry name" value="Asn_synthase_B_C"/>
    <property type="match status" value="1"/>
</dbReference>
<keyword evidence="12" id="KW-0436">Ligase</keyword>
<evidence type="ECO:0000256" key="5">
    <source>
        <dbReference type="ARBA" id="ARBA00022840"/>
    </source>
</evidence>
<dbReference type="NCBIfam" id="TIGR01536">
    <property type="entry name" value="asn_synth_AEB"/>
    <property type="match status" value="1"/>
</dbReference>
<name>A0A517YXY7_9BACT</name>
<dbReference type="AlphaFoldDB" id="A0A517YXY7"/>
<evidence type="ECO:0000256" key="8">
    <source>
        <dbReference type="PIRSR" id="PIRSR001589-1"/>
    </source>
</evidence>
<evidence type="ECO:0000256" key="3">
    <source>
        <dbReference type="ARBA" id="ARBA00012737"/>
    </source>
</evidence>
<keyword evidence="4 9" id="KW-0547">Nucleotide-binding</keyword>
<dbReference type="SUPFAM" id="SSF52402">
    <property type="entry name" value="Adenine nucleotide alpha hydrolases-like"/>
    <property type="match status" value="1"/>
</dbReference>
<dbReference type="CDD" id="cd00712">
    <property type="entry name" value="AsnB"/>
    <property type="match status" value="1"/>
</dbReference>
<dbReference type="GO" id="GO:0006529">
    <property type="term" value="P:asparagine biosynthetic process"/>
    <property type="evidence" value="ECO:0007669"/>
    <property type="project" value="UniProtKB-KW"/>
</dbReference>
<keyword evidence="5 9" id="KW-0067">ATP-binding</keyword>
<evidence type="ECO:0000256" key="9">
    <source>
        <dbReference type="PIRSR" id="PIRSR001589-2"/>
    </source>
</evidence>
<dbReference type="Gene3D" id="3.40.50.620">
    <property type="entry name" value="HUPs"/>
    <property type="match status" value="1"/>
</dbReference>
<evidence type="ECO:0000313" key="12">
    <source>
        <dbReference type="EMBL" id="QDU35081.1"/>
    </source>
</evidence>
<reference evidence="12 13" key="1">
    <citation type="submission" date="2019-02" db="EMBL/GenBank/DDBJ databases">
        <title>Deep-cultivation of Planctomycetes and their phenomic and genomic characterization uncovers novel biology.</title>
        <authorList>
            <person name="Wiegand S."/>
            <person name="Jogler M."/>
            <person name="Boedeker C."/>
            <person name="Pinto D."/>
            <person name="Vollmers J."/>
            <person name="Rivas-Marin E."/>
            <person name="Kohn T."/>
            <person name="Peeters S.H."/>
            <person name="Heuer A."/>
            <person name="Rast P."/>
            <person name="Oberbeckmann S."/>
            <person name="Bunk B."/>
            <person name="Jeske O."/>
            <person name="Meyerdierks A."/>
            <person name="Storesund J.E."/>
            <person name="Kallscheuer N."/>
            <person name="Luecker S."/>
            <person name="Lage O.M."/>
            <person name="Pohl T."/>
            <person name="Merkel B.J."/>
            <person name="Hornburger P."/>
            <person name="Mueller R.-W."/>
            <person name="Bruemmer F."/>
            <person name="Labrenz M."/>
            <person name="Spormann A.M."/>
            <person name="Op den Camp H."/>
            <person name="Overmann J."/>
            <person name="Amann R."/>
            <person name="Jetten M.S.M."/>
            <person name="Mascher T."/>
            <person name="Medema M.H."/>
            <person name="Devos D.P."/>
            <person name="Kaster A.-K."/>
            <person name="Ovreas L."/>
            <person name="Rohde M."/>
            <person name="Galperin M.Y."/>
            <person name="Jogler C."/>
        </authorList>
    </citation>
    <scope>NUCLEOTIDE SEQUENCE [LARGE SCALE GENOMIC DNA]</scope>
    <source>
        <strain evidence="12 13">KS4</strain>
    </source>
</reference>
<dbReference type="KEGG" id="pcor:KS4_31590"/>
<gene>
    <name evidence="12" type="primary">asnB_2</name>
    <name evidence="12" type="ORF">KS4_31590</name>
</gene>
<dbReference type="InterPro" id="IPR051786">
    <property type="entry name" value="ASN_synthetase/amidase"/>
</dbReference>
<dbReference type="InterPro" id="IPR029055">
    <property type="entry name" value="Ntn_hydrolases_N"/>
</dbReference>
<feature type="domain" description="Glutamine amidotransferase type-2" evidence="11">
    <location>
        <begin position="2"/>
        <end position="209"/>
    </location>
</feature>
<dbReference type="Pfam" id="PF00733">
    <property type="entry name" value="Asn_synthase"/>
    <property type="match status" value="1"/>
</dbReference>
<dbReference type="Gene3D" id="3.60.20.10">
    <property type="entry name" value="Glutamine Phosphoribosylpyrophosphate, subunit 1, domain 1"/>
    <property type="match status" value="1"/>
</dbReference>
<comment type="catalytic activity">
    <reaction evidence="7">
        <text>L-aspartate + L-glutamine + ATP + H2O = L-asparagine + L-glutamate + AMP + diphosphate + H(+)</text>
        <dbReference type="Rhea" id="RHEA:12228"/>
        <dbReference type="ChEBI" id="CHEBI:15377"/>
        <dbReference type="ChEBI" id="CHEBI:15378"/>
        <dbReference type="ChEBI" id="CHEBI:29985"/>
        <dbReference type="ChEBI" id="CHEBI:29991"/>
        <dbReference type="ChEBI" id="CHEBI:30616"/>
        <dbReference type="ChEBI" id="CHEBI:33019"/>
        <dbReference type="ChEBI" id="CHEBI:58048"/>
        <dbReference type="ChEBI" id="CHEBI:58359"/>
        <dbReference type="ChEBI" id="CHEBI:456215"/>
        <dbReference type="EC" id="6.3.5.4"/>
    </reaction>
</comment>
<dbReference type="RefSeq" id="WP_145079874.1">
    <property type="nucleotide sequence ID" value="NZ_CP036425.1"/>
</dbReference>
<dbReference type="GO" id="GO:0005524">
    <property type="term" value="F:ATP binding"/>
    <property type="evidence" value="ECO:0007669"/>
    <property type="project" value="UniProtKB-KW"/>
</dbReference>
<keyword evidence="8" id="KW-0028">Amino-acid biosynthesis</keyword>
<dbReference type="GO" id="GO:0005829">
    <property type="term" value="C:cytosol"/>
    <property type="evidence" value="ECO:0007669"/>
    <property type="project" value="TreeGrafter"/>
</dbReference>
<evidence type="ECO:0000313" key="13">
    <source>
        <dbReference type="Proteomes" id="UP000317369"/>
    </source>
</evidence>
<evidence type="ECO:0000256" key="7">
    <source>
        <dbReference type="ARBA" id="ARBA00048741"/>
    </source>
</evidence>
<feature type="active site" description="For GATase activity" evidence="8">
    <location>
        <position position="2"/>
    </location>
</feature>